<protein>
    <submittedName>
        <fullName evidence="1">Uncharacterized protein</fullName>
    </submittedName>
</protein>
<evidence type="ECO:0000313" key="2">
    <source>
        <dbReference type="Proteomes" id="UP000655523"/>
    </source>
</evidence>
<dbReference type="Proteomes" id="UP000655523">
    <property type="component" value="Unassembled WGS sequence"/>
</dbReference>
<evidence type="ECO:0000313" key="1">
    <source>
        <dbReference type="EMBL" id="NPT62241.1"/>
    </source>
</evidence>
<comment type="caution">
    <text evidence="1">The sequence shown here is derived from an EMBL/GenBank/DDBJ whole genome shotgun (WGS) entry which is preliminary data.</text>
</comment>
<reference evidence="1 2" key="1">
    <citation type="submission" date="2019-11" db="EMBL/GenBank/DDBJ databases">
        <title>Metabolism of dissolved organic matter in forest soils.</title>
        <authorList>
            <person name="Cyle K.T."/>
            <person name="Wilhelm R.C."/>
            <person name="Martinez C.E."/>
        </authorList>
    </citation>
    <scope>NUCLEOTIDE SEQUENCE [LARGE SCALE GENOMIC DNA]</scope>
    <source>
        <strain evidence="1 2">5N</strain>
    </source>
</reference>
<keyword evidence="2" id="KW-1185">Reference proteome</keyword>
<dbReference type="RefSeq" id="WP_172178627.1">
    <property type="nucleotide sequence ID" value="NZ_WOEZ01000307.1"/>
</dbReference>
<dbReference type="EMBL" id="WOEZ01000307">
    <property type="protein sequence ID" value="NPT62241.1"/>
    <property type="molecule type" value="Genomic_DNA"/>
</dbReference>
<dbReference type="AlphaFoldDB" id="A0A972NYM8"/>
<sequence>MRPRNFGRHQPSIHKLAALHGKQIPAQYELSASSPNPTIEIAVQRSSFVRNTAPITPSAGRVEICTGNRNEATFDIAESLHAFSALYALGFDYLGNQRSSTKKIAAISERSVSASVAHFSPSRTLAKAPDQWGDESHEYVR</sequence>
<name>A0A972NYM8_9BURK</name>
<proteinExistence type="predicted"/>
<organism evidence="1 2">
    <name type="scientific">Paraburkholderia elongata</name>
    <dbReference type="NCBI Taxonomy" id="2675747"/>
    <lineage>
        <taxon>Bacteria</taxon>
        <taxon>Pseudomonadati</taxon>
        <taxon>Pseudomonadota</taxon>
        <taxon>Betaproteobacteria</taxon>
        <taxon>Burkholderiales</taxon>
        <taxon>Burkholderiaceae</taxon>
        <taxon>Paraburkholderia</taxon>
    </lineage>
</organism>
<accession>A0A972NYM8</accession>
<gene>
    <name evidence="1" type="ORF">GNZ13_48975</name>
</gene>